<dbReference type="GO" id="GO:0022625">
    <property type="term" value="C:cytosolic large ribosomal subunit"/>
    <property type="evidence" value="ECO:0007669"/>
    <property type="project" value="TreeGrafter"/>
</dbReference>
<evidence type="ECO:0000256" key="2">
    <source>
        <dbReference type="ARBA" id="ARBA00022980"/>
    </source>
</evidence>
<dbReference type="Proteomes" id="UP000095287">
    <property type="component" value="Unplaced"/>
</dbReference>
<keyword evidence="2 4" id="KW-0689">Ribosomal protein</keyword>
<dbReference type="WBParaSite" id="L893_g11107.t1">
    <property type="protein sequence ID" value="L893_g11107.t1"/>
    <property type="gene ID" value="L893_g11107"/>
</dbReference>
<evidence type="ECO:0000313" key="5">
    <source>
        <dbReference type="Proteomes" id="UP000095287"/>
    </source>
</evidence>
<dbReference type="PANTHER" id="PTHR11722:SF0">
    <property type="entry name" value="LARGE RIBOSOMAL SUBUNIT PROTEIN EL13"/>
    <property type="match status" value="1"/>
</dbReference>
<dbReference type="PROSITE" id="PS01104">
    <property type="entry name" value="RIBOSOMAL_L13E"/>
    <property type="match status" value="1"/>
</dbReference>
<name>A0A1I7XZN7_9BILA</name>
<evidence type="ECO:0000313" key="6">
    <source>
        <dbReference type="WBParaSite" id="L893_g11107.t1"/>
    </source>
</evidence>
<dbReference type="HAMAP" id="MF_00499">
    <property type="entry name" value="Ribosomal_eL13"/>
    <property type="match status" value="1"/>
</dbReference>
<dbReference type="GO" id="GO:0003723">
    <property type="term" value="F:RNA binding"/>
    <property type="evidence" value="ECO:0007669"/>
    <property type="project" value="TreeGrafter"/>
</dbReference>
<evidence type="ECO:0000256" key="3">
    <source>
        <dbReference type="ARBA" id="ARBA00023274"/>
    </source>
</evidence>
<comment type="similarity">
    <text evidence="1 4">Belongs to the eukaryotic ribosomal protein eL13 family.</text>
</comment>
<dbReference type="GO" id="GO:0003735">
    <property type="term" value="F:structural constituent of ribosome"/>
    <property type="evidence" value="ECO:0007669"/>
    <property type="project" value="InterPro"/>
</dbReference>
<dbReference type="GO" id="GO:0006412">
    <property type="term" value="P:translation"/>
    <property type="evidence" value="ECO:0007669"/>
    <property type="project" value="InterPro"/>
</dbReference>
<dbReference type="Pfam" id="PF01294">
    <property type="entry name" value="Ribosomal_L13e"/>
    <property type="match status" value="1"/>
</dbReference>
<evidence type="ECO:0000256" key="1">
    <source>
        <dbReference type="ARBA" id="ARBA00005640"/>
    </source>
</evidence>
<protein>
    <recommendedName>
        <fullName evidence="4">60S ribosomal protein L13</fullName>
    </recommendedName>
</protein>
<keyword evidence="3 4" id="KW-0687">Ribonucleoprotein</keyword>
<dbReference type="PANTHER" id="PTHR11722">
    <property type="entry name" value="60S RIBOSOMAL PROTEIN L13"/>
    <property type="match status" value="1"/>
</dbReference>
<keyword evidence="5" id="KW-1185">Reference proteome</keyword>
<organism evidence="5 6">
    <name type="scientific">Steinernema glaseri</name>
    <dbReference type="NCBI Taxonomy" id="37863"/>
    <lineage>
        <taxon>Eukaryota</taxon>
        <taxon>Metazoa</taxon>
        <taxon>Ecdysozoa</taxon>
        <taxon>Nematoda</taxon>
        <taxon>Chromadorea</taxon>
        <taxon>Rhabditida</taxon>
        <taxon>Tylenchina</taxon>
        <taxon>Panagrolaimomorpha</taxon>
        <taxon>Strongyloidoidea</taxon>
        <taxon>Steinernematidae</taxon>
        <taxon>Steinernema</taxon>
    </lineage>
</organism>
<sequence length="206" mass="23588">MAPKGNNVIPNAHFRKHWQRRIKTWFNQPARKERRRSARIAKAKSVAPRPAQLLRPAVRGQTQRYNRKIRLGRGFTLEELKAAGIAKKIARTVGIAVDYRRTNRSVESLQANVNRLKEYQSRLILFPKKLSAPKKGDSSAEELKLATQLRGSVMPIKKVIEQEPAQPVTEELKKFEVYRHLRRIRADARLKGARDKKAAEAAKDGL</sequence>
<dbReference type="Gene3D" id="1.20.5.110">
    <property type="match status" value="1"/>
</dbReference>
<dbReference type="InterPro" id="IPR018256">
    <property type="entry name" value="Ribosomal_eL13_CS"/>
</dbReference>
<proteinExistence type="inferred from homology"/>
<accession>A0A1I7XZN7</accession>
<dbReference type="AlphaFoldDB" id="A0A1I7XZN7"/>
<dbReference type="InterPro" id="IPR001380">
    <property type="entry name" value="Ribosomal_eL13"/>
</dbReference>
<reference evidence="6" key="1">
    <citation type="submission" date="2016-11" db="UniProtKB">
        <authorList>
            <consortium name="WormBaseParasite"/>
        </authorList>
    </citation>
    <scope>IDENTIFICATION</scope>
</reference>
<evidence type="ECO:0000256" key="4">
    <source>
        <dbReference type="RuleBase" id="RU000572"/>
    </source>
</evidence>